<name>A0AAV1PR72_SCOSC</name>
<feature type="compositionally biased region" description="Basic residues" evidence="1">
    <location>
        <begin position="299"/>
        <end position="313"/>
    </location>
</feature>
<comment type="caution">
    <text evidence="2">The sequence shown here is derived from an EMBL/GenBank/DDBJ whole genome shotgun (WGS) entry which is preliminary data.</text>
</comment>
<sequence>MNHARNIKEMLSFPTGSRWLANSNAATSGYSSCTDSQFFLGSQFWPENSQGASQDMSLSSRASQQSSQEGSDPKFASSYHTKPLMFGELKDKTKAFGLLDKFEEDKKKAKEKTDSDILAKECLNIQETLNNIQQLVIGTEKNTAVCQTVLETFNNFASTLQNNLNSLQSDISQQFETLLNKVNSQKEVMTGLEERVQKGGDTTVELGSNVQSFKTNLQCLREEQERERSMLDEALKLLSTLVSEHSSKHSPGKVMDSASQTSPCQDNKLEGTQLTSSNVKCNLVEVPPRDFSRIIGKRKSTSRGIRRGHKKRPLVLSERSKHSVSDENSQPVMKCHKQQNVSEPLCGHRDLNKVTSRDSLKPDFQMPLNRETRSTEAAGCFITPLSCWSQDSNSSACLPAAEPILEKLSAEMPAKPESFWQLFDMNCDSDLGF</sequence>
<dbReference type="GO" id="GO:0042138">
    <property type="term" value="P:meiotic DNA double-strand break formation"/>
    <property type="evidence" value="ECO:0007669"/>
    <property type="project" value="InterPro"/>
</dbReference>
<proteinExistence type="predicted"/>
<protein>
    <submittedName>
        <fullName evidence="2">Interactor of HORMAD1 protein 1</fullName>
    </submittedName>
</protein>
<dbReference type="PANTHER" id="PTHR35662:SF1">
    <property type="entry name" value="INTERACTOR OF HORMAD1 PROTEIN 1"/>
    <property type="match status" value="1"/>
</dbReference>
<feature type="region of interest" description="Disordered" evidence="1">
    <location>
        <begin position="299"/>
        <end position="337"/>
    </location>
</feature>
<evidence type="ECO:0000313" key="3">
    <source>
        <dbReference type="Proteomes" id="UP001314229"/>
    </source>
</evidence>
<dbReference type="GO" id="GO:0007129">
    <property type="term" value="P:homologous chromosome pairing at meiosis"/>
    <property type="evidence" value="ECO:0007669"/>
    <property type="project" value="TreeGrafter"/>
</dbReference>
<dbReference type="Pfam" id="PF15771">
    <property type="entry name" value="IHO1"/>
    <property type="match status" value="1"/>
</dbReference>
<dbReference type="AlphaFoldDB" id="A0AAV1PR72"/>
<evidence type="ECO:0000313" key="2">
    <source>
        <dbReference type="EMBL" id="CAK6973803.1"/>
    </source>
</evidence>
<dbReference type="GO" id="GO:0000794">
    <property type="term" value="C:condensed nuclear chromosome"/>
    <property type="evidence" value="ECO:0007669"/>
    <property type="project" value="TreeGrafter"/>
</dbReference>
<keyword evidence="3" id="KW-1185">Reference proteome</keyword>
<dbReference type="EMBL" id="CAWUFR010000238">
    <property type="protein sequence ID" value="CAK6973803.1"/>
    <property type="molecule type" value="Genomic_DNA"/>
</dbReference>
<reference evidence="2 3" key="1">
    <citation type="submission" date="2024-01" db="EMBL/GenBank/DDBJ databases">
        <authorList>
            <person name="Alioto T."/>
            <person name="Alioto T."/>
            <person name="Gomez Garrido J."/>
        </authorList>
    </citation>
    <scope>NUCLEOTIDE SEQUENCE [LARGE SCALE GENOMIC DNA]</scope>
</reference>
<evidence type="ECO:0000256" key="1">
    <source>
        <dbReference type="SAM" id="MobiDB-lite"/>
    </source>
</evidence>
<dbReference type="GO" id="GO:0006310">
    <property type="term" value="P:DNA recombination"/>
    <property type="evidence" value="ECO:0007669"/>
    <property type="project" value="InterPro"/>
</dbReference>
<organism evidence="2 3">
    <name type="scientific">Scomber scombrus</name>
    <name type="common">Atlantic mackerel</name>
    <name type="synonym">Scomber vernalis</name>
    <dbReference type="NCBI Taxonomy" id="13677"/>
    <lineage>
        <taxon>Eukaryota</taxon>
        <taxon>Metazoa</taxon>
        <taxon>Chordata</taxon>
        <taxon>Craniata</taxon>
        <taxon>Vertebrata</taxon>
        <taxon>Euteleostomi</taxon>
        <taxon>Actinopterygii</taxon>
        <taxon>Neopterygii</taxon>
        <taxon>Teleostei</taxon>
        <taxon>Neoteleostei</taxon>
        <taxon>Acanthomorphata</taxon>
        <taxon>Pelagiaria</taxon>
        <taxon>Scombriformes</taxon>
        <taxon>Scombridae</taxon>
        <taxon>Scomber</taxon>
    </lineage>
</organism>
<feature type="compositionally biased region" description="Low complexity" evidence="1">
    <location>
        <begin position="57"/>
        <end position="70"/>
    </location>
</feature>
<gene>
    <name evidence="2" type="ORF">FSCOSCO3_A031131</name>
</gene>
<dbReference type="InterPro" id="IPR031529">
    <property type="entry name" value="IHO1"/>
</dbReference>
<accession>A0AAV1PR72</accession>
<feature type="region of interest" description="Disordered" evidence="1">
    <location>
        <begin position="48"/>
        <end position="77"/>
    </location>
</feature>
<dbReference type="PANTHER" id="PTHR35662">
    <property type="entry name" value="INTERACTOR OF HORMAD1 PROTEIN 1"/>
    <property type="match status" value="1"/>
</dbReference>
<feature type="region of interest" description="Disordered" evidence="1">
    <location>
        <begin position="244"/>
        <end position="265"/>
    </location>
</feature>
<dbReference type="Proteomes" id="UP001314229">
    <property type="component" value="Unassembled WGS sequence"/>
</dbReference>